<dbReference type="CDD" id="cd04301">
    <property type="entry name" value="NAT_SF"/>
    <property type="match status" value="1"/>
</dbReference>
<dbReference type="InterPro" id="IPR000182">
    <property type="entry name" value="GNAT_dom"/>
</dbReference>
<keyword evidence="2 4" id="KW-0012">Acyltransferase</keyword>
<evidence type="ECO:0000256" key="2">
    <source>
        <dbReference type="ARBA" id="ARBA00023315"/>
    </source>
</evidence>
<evidence type="ECO:0000313" key="4">
    <source>
        <dbReference type="EMBL" id="NDL64689.1"/>
    </source>
</evidence>
<dbReference type="Gene3D" id="3.40.630.30">
    <property type="match status" value="1"/>
</dbReference>
<reference evidence="4 5" key="1">
    <citation type="submission" date="2019-12" db="EMBL/GenBank/DDBJ databases">
        <authorList>
            <person name="Lee S.D."/>
        </authorList>
    </citation>
    <scope>NUCLEOTIDE SEQUENCE [LARGE SCALE GENOMIC DNA]</scope>
    <source>
        <strain evidence="4 5">SAP-6</strain>
    </source>
</reference>
<dbReference type="NCBIfam" id="NF007853">
    <property type="entry name" value="PRK10562.1"/>
    <property type="match status" value="1"/>
</dbReference>
<evidence type="ECO:0000313" key="5">
    <source>
        <dbReference type="Proteomes" id="UP000461443"/>
    </source>
</evidence>
<feature type="domain" description="N-acetyltransferase" evidence="3">
    <location>
        <begin position="1"/>
        <end position="139"/>
    </location>
</feature>
<comment type="caution">
    <text evidence="4">The sequence shown here is derived from an EMBL/GenBank/DDBJ whole genome shotgun (WGS) entry which is preliminary data.</text>
</comment>
<sequence length="143" mass="16648">MIRPLRPGDMPVLLALWLESTTRAHPFIRAGYWRESLPLVRDEYLPRAQSWVDERDGVITGFISVMMAQFVGAIFVAPRYHRQGIGQALMARVKQRYPVLTLEVYQLNRAACDFYYRQDFREIGKAFNDDTGHMLLTLQWRAG</sequence>
<evidence type="ECO:0000259" key="3">
    <source>
        <dbReference type="PROSITE" id="PS51186"/>
    </source>
</evidence>
<organism evidence="4 5">
    <name type="scientific">Acerihabitans arboris</name>
    <dbReference type="NCBI Taxonomy" id="2691583"/>
    <lineage>
        <taxon>Bacteria</taxon>
        <taxon>Pseudomonadati</taxon>
        <taxon>Pseudomonadota</taxon>
        <taxon>Gammaproteobacteria</taxon>
        <taxon>Enterobacterales</taxon>
        <taxon>Pectobacteriaceae</taxon>
        <taxon>Acerihabitans</taxon>
    </lineage>
</organism>
<keyword evidence="5" id="KW-1185">Reference proteome</keyword>
<dbReference type="EC" id="2.3.1.-" evidence="4"/>
<reference evidence="4 5" key="2">
    <citation type="submission" date="2020-02" db="EMBL/GenBank/DDBJ databases">
        <title>The new genus of Enterobacteriales.</title>
        <authorList>
            <person name="Kim I.S."/>
        </authorList>
    </citation>
    <scope>NUCLEOTIDE SEQUENCE [LARGE SCALE GENOMIC DNA]</scope>
    <source>
        <strain evidence="4 5">SAP-6</strain>
    </source>
</reference>
<dbReference type="EMBL" id="WUBS01000013">
    <property type="protein sequence ID" value="NDL64689.1"/>
    <property type="molecule type" value="Genomic_DNA"/>
</dbReference>
<dbReference type="Pfam" id="PF13673">
    <property type="entry name" value="Acetyltransf_10"/>
    <property type="match status" value="1"/>
</dbReference>
<name>A0A845SL22_9GAMM</name>
<dbReference type="AlphaFoldDB" id="A0A845SL22"/>
<accession>A0A845SL22</accession>
<dbReference type="PANTHER" id="PTHR43800:SF1">
    <property type="entry name" value="PEPTIDYL-LYSINE N-ACETYLTRANSFERASE YJAB"/>
    <property type="match status" value="1"/>
</dbReference>
<dbReference type="InterPro" id="IPR016181">
    <property type="entry name" value="Acyl_CoA_acyltransferase"/>
</dbReference>
<dbReference type="Proteomes" id="UP000461443">
    <property type="component" value="Unassembled WGS sequence"/>
</dbReference>
<dbReference type="PANTHER" id="PTHR43800">
    <property type="entry name" value="PEPTIDYL-LYSINE N-ACETYLTRANSFERASE YJAB"/>
    <property type="match status" value="1"/>
</dbReference>
<dbReference type="RefSeq" id="WP_162367394.1">
    <property type="nucleotide sequence ID" value="NZ_WUBS01000013.1"/>
</dbReference>
<dbReference type="GO" id="GO:0016747">
    <property type="term" value="F:acyltransferase activity, transferring groups other than amino-acyl groups"/>
    <property type="evidence" value="ECO:0007669"/>
    <property type="project" value="InterPro"/>
</dbReference>
<dbReference type="PROSITE" id="PS51186">
    <property type="entry name" value="GNAT"/>
    <property type="match status" value="1"/>
</dbReference>
<gene>
    <name evidence="4" type="ORF">GRH90_18295</name>
</gene>
<evidence type="ECO:0000256" key="1">
    <source>
        <dbReference type="ARBA" id="ARBA00022679"/>
    </source>
</evidence>
<proteinExistence type="predicted"/>
<dbReference type="SUPFAM" id="SSF55729">
    <property type="entry name" value="Acyl-CoA N-acyltransferases (Nat)"/>
    <property type="match status" value="1"/>
</dbReference>
<protein>
    <submittedName>
        <fullName evidence="4">N-acetyltransferase</fullName>
        <ecNumber evidence="4">2.3.1.-</ecNumber>
    </submittedName>
</protein>
<keyword evidence="1 4" id="KW-0808">Transferase</keyword>